<reference evidence="1" key="1">
    <citation type="submission" date="2021-01" db="EMBL/GenBank/DDBJ databases">
        <title>Phytophthora aleatoria, a newly-described species from Pinus radiata is distinct from Phytophthora cactorum isolates based on comparative genomics.</title>
        <authorList>
            <person name="Mcdougal R."/>
            <person name="Panda P."/>
            <person name="Williams N."/>
            <person name="Studholme D.J."/>
        </authorList>
    </citation>
    <scope>NUCLEOTIDE SEQUENCE</scope>
    <source>
        <strain evidence="1">NZFS 4037</strain>
    </source>
</reference>
<dbReference type="PANTHER" id="PTHR40866:SF1">
    <property type="entry name" value="BED-TYPE DOMAIN-CONTAINING PROTEIN"/>
    <property type="match status" value="1"/>
</dbReference>
<name>A0A8J5I6D6_9STRA</name>
<evidence type="ECO:0000313" key="2">
    <source>
        <dbReference type="Proteomes" id="UP000709295"/>
    </source>
</evidence>
<evidence type="ECO:0000313" key="1">
    <source>
        <dbReference type="EMBL" id="KAG6948334.1"/>
    </source>
</evidence>
<keyword evidence="2" id="KW-1185">Reference proteome</keyword>
<sequence>MAPLVDDEVEDHTAEAHVTFLRSILSIFKRTITDLLFVTGDNCSTKGRVATLLGLPLVGCASHRLHWAVKIVLGKVRVAALEGERSDG</sequence>
<protein>
    <submittedName>
        <fullName evidence="1">Uncharacterized protein</fullName>
    </submittedName>
</protein>
<accession>A0A8J5I6D6</accession>
<comment type="caution">
    <text evidence="1">The sequence shown here is derived from an EMBL/GenBank/DDBJ whole genome shotgun (WGS) entry which is preliminary data.</text>
</comment>
<gene>
    <name evidence="1" type="ORF">JG688_00015140</name>
</gene>
<dbReference type="PANTHER" id="PTHR40866">
    <property type="entry name" value="BED-TYPE DOMAIN-CONTAINING PROTEIN"/>
    <property type="match status" value="1"/>
</dbReference>
<proteinExistence type="predicted"/>
<dbReference type="EMBL" id="JAENGY010001574">
    <property type="protein sequence ID" value="KAG6948334.1"/>
    <property type="molecule type" value="Genomic_DNA"/>
</dbReference>
<dbReference type="Proteomes" id="UP000709295">
    <property type="component" value="Unassembled WGS sequence"/>
</dbReference>
<dbReference type="AlphaFoldDB" id="A0A8J5I6D6"/>
<organism evidence="1 2">
    <name type="scientific">Phytophthora aleatoria</name>
    <dbReference type="NCBI Taxonomy" id="2496075"/>
    <lineage>
        <taxon>Eukaryota</taxon>
        <taxon>Sar</taxon>
        <taxon>Stramenopiles</taxon>
        <taxon>Oomycota</taxon>
        <taxon>Peronosporomycetes</taxon>
        <taxon>Peronosporales</taxon>
        <taxon>Peronosporaceae</taxon>
        <taxon>Phytophthora</taxon>
    </lineage>
</organism>